<dbReference type="SUPFAM" id="SSF57716">
    <property type="entry name" value="Glucocorticoid receptor-like (DNA-binding domain)"/>
    <property type="match status" value="2"/>
</dbReference>
<dbReference type="InterPro" id="IPR008936">
    <property type="entry name" value="Rho_GTPase_activation_prot"/>
</dbReference>
<reference evidence="10 11" key="1">
    <citation type="submission" date="2014-04" db="EMBL/GenBank/DDBJ databases">
        <authorList>
            <consortium name="DOE Joint Genome Institute"/>
            <person name="Kuo A."/>
            <person name="Girlanda M."/>
            <person name="Perotto S."/>
            <person name="Kohler A."/>
            <person name="Nagy L.G."/>
            <person name="Floudas D."/>
            <person name="Copeland A."/>
            <person name="Barry K.W."/>
            <person name="Cichocki N."/>
            <person name="Veneault-Fourrey C."/>
            <person name="LaButti K."/>
            <person name="Lindquist E.A."/>
            <person name="Lipzen A."/>
            <person name="Lundell T."/>
            <person name="Morin E."/>
            <person name="Murat C."/>
            <person name="Sun H."/>
            <person name="Tunlid A."/>
            <person name="Henrissat B."/>
            <person name="Grigoriev I.V."/>
            <person name="Hibbett D.S."/>
            <person name="Martin F."/>
            <person name="Nordberg H.P."/>
            <person name="Cantor M.N."/>
            <person name="Hua S.X."/>
        </authorList>
    </citation>
    <scope>NUCLEOTIDE SEQUENCE [LARGE SCALE GENOMIC DNA]</scope>
    <source>
        <strain evidence="10 11">MUT 4182</strain>
    </source>
</reference>
<gene>
    <name evidence="10" type="ORF">M407DRAFT_236420</name>
</gene>
<keyword evidence="6" id="KW-0440">LIM domain</keyword>
<evidence type="ECO:0008006" key="12">
    <source>
        <dbReference type="Google" id="ProtNLM"/>
    </source>
</evidence>
<evidence type="ECO:0000256" key="2">
    <source>
        <dbReference type="ARBA" id="ARBA00022723"/>
    </source>
</evidence>
<feature type="domain" description="Rho-GAP" evidence="9">
    <location>
        <begin position="737"/>
        <end position="953"/>
    </location>
</feature>
<feature type="region of interest" description="Disordered" evidence="7">
    <location>
        <begin position="1"/>
        <end position="46"/>
    </location>
</feature>
<dbReference type="CDD" id="cd09391">
    <property type="entry name" value="LIM1_Lrg1p_like"/>
    <property type="match status" value="1"/>
</dbReference>
<dbReference type="GO" id="GO:0005634">
    <property type="term" value="C:nucleus"/>
    <property type="evidence" value="ECO:0007669"/>
    <property type="project" value="UniProtKB-SubCell"/>
</dbReference>
<dbReference type="GO" id="GO:0030695">
    <property type="term" value="F:GTPase regulator activity"/>
    <property type="evidence" value="ECO:0007669"/>
    <property type="project" value="UniProtKB-ARBA"/>
</dbReference>
<dbReference type="PROSITE" id="PS50238">
    <property type="entry name" value="RHOGAP"/>
    <property type="match status" value="1"/>
</dbReference>
<dbReference type="GO" id="GO:0030036">
    <property type="term" value="P:actin cytoskeleton organization"/>
    <property type="evidence" value="ECO:0007669"/>
    <property type="project" value="TreeGrafter"/>
</dbReference>
<sequence length="1026" mass="113281">MEDDDLPLNLSNLPSTNASGSRPPSPRSNNSHSDDTHLSSPAGTSSTTVTTQAAIAPCSACQLPMSGQFVRALGTVFHLDCFRCGDCNIVVASKFFPIEGSDGKQHPLCERDYFRRLNLICATCGQALRGSHITACNKKYHVEHFTCSVCPTLFGSQDSWYEHNNDVYCHFHYSTRFAIKCVGCGCAILKQFVEINRNLKEECWHPECYMIHKFWNVKVASQPTGSLAYLDSEAYAQEEVEYNATTLKEKQWHMETLVYRIWTHLSTFEESSAACISEMLQRISNGMYLDAIRMAEKFILHVEVLFAVIDELEAGFARAGAKGMSHVREARMLCRKTVNLLDHLQGSEYSSSLSNPSPVRSQRVDVTQALLSLVTSLAHYLKILIRIALTGALKLEREHSNGDALLRFLGCVQRLGIDGADPNAKRQQDVTVAKLSRPTAVDCSKSVAYGYESLAPECAGESPFSLKAIAQAIQKGTSSVLTPPSDLCAACKLTVEEDCVRLGTHQRWHPHCIKCVICGKVAAVAPAKGEDKAAAAEVAANGGSSDNKKPSNVSLARRPPANADDFRYEQLAVEPSSSSDEIPQPKVAIYCTAHATSDCRSGFSAVSRLEQYAFLLNVALRRLYLLLHKRGVMHLTASSTSSSANYDSPTNSYRDSAEILRMKSSVHLDRKLSLTARMPKRSTIVDSPTGSSRGPVPPQAKGGQPPPRSPPPKIPPLNQYDPYPQSAPQGRYGGLVSPLAVSPGQEAHSVRPPFARNDAQVLVVDDEDEFPAALIFSNEDGITLADIPQLLEAQQARERRRSLPRKPLLAEMTPLELVIIKNFAENPVQLAALMKKFFRDLPDPLMTFKLHKLWNAVASLPHEGDRKRMLHMLCVILPQSHRDTMEALFLFLKWVASFSYVDEETGSKMDLPELATAICPCILYAEGRGASREDSFTAIPVVTKLLQDQDEFYTVPDDFISILQDQEYFAHCLEMPCKDVLKKADTYLRLKSSGRSPMPGQNRASMQAALLPLPTPNQFDAFEPIP</sequence>
<dbReference type="EMBL" id="KN823034">
    <property type="protein sequence ID" value="KIO25870.1"/>
    <property type="molecule type" value="Genomic_DNA"/>
</dbReference>
<dbReference type="STRING" id="1051891.A0A0C3Q821"/>
<keyword evidence="3" id="KW-0677">Repeat</keyword>
<dbReference type="OrthoDB" id="20689at2759"/>
<dbReference type="GO" id="GO:0007165">
    <property type="term" value="P:signal transduction"/>
    <property type="evidence" value="ECO:0007669"/>
    <property type="project" value="InterPro"/>
</dbReference>
<evidence type="ECO:0000256" key="6">
    <source>
        <dbReference type="PROSITE-ProRule" id="PRU00125"/>
    </source>
</evidence>
<protein>
    <recommendedName>
        <fullName evidence="12">RhoGAP-domain-containing protein</fullName>
    </recommendedName>
</protein>
<keyword evidence="5" id="KW-0539">Nucleus</keyword>
<dbReference type="PANTHER" id="PTHR24215:SF10">
    <property type="entry name" value="RHO-GTPASE-ACTIVATING PROTEIN LRG1"/>
    <property type="match status" value="1"/>
</dbReference>
<proteinExistence type="predicted"/>
<dbReference type="GO" id="GO:0046872">
    <property type="term" value="F:metal ion binding"/>
    <property type="evidence" value="ECO:0007669"/>
    <property type="project" value="UniProtKB-KW"/>
</dbReference>
<evidence type="ECO:0000256" key="1">
    <source>
        <dbReference type="ARBA" id="ARBA00004123"/>
    </source>
</evidence>
<dbReference type="CDD" id="cd09392">
    <property type="entry name" value="LIM2_Lrg1p_like"/>
    <property type="match status" value="1"/>
</dbReference>
<feature type="domain" description="LIM zinc-binding" evidence="8">
    <location>
        <begin position="56"/>
        <end position="118"/>
    </location>
</feature>
<organism evidence="10 11">
    <name type="scientific">Tulasnella calospora MUT 4182</name>
    <dbReference type="NCBI Taxonomy" id="1051891"/>
    <lineage>
        <taxon>Eukaryota</taxon>
        <taxon>Fungi</taxon>
        <taxon>Dikarya</taxon>
        <taxon>Basidiomycota</taxon>
        <taxon>Agaricomycotina</taxon>
        <taxon>Agaricomycetes</taxon>
        <taxon>Cantharellales</taxon>
        <taxon>Tulasnellaceae</taxon>
        <taxon>Tulasnella</taxon>
    </lineage>
</organism>
<dbReference type="GO" id="GO:0005737">
    <property type="term" value="C:cytoplasm"/>
    <property type="evidence" value="ECO:0007669"/>
    <property type="project" value="TreeGrafter"/>
</dbReference>
<dbReference type="SUPFAM" id="SSF48350">
    <property type="entry name" value="GTPase activation domain, GAP"/>
    <property type="match status" value="1"/>
</dbReference>
<dbReference type="Pfam" id="PF00620">
    <property type="entry name" value="RhoGAP"/>
    <property type="match status" value="1"/>
</dbReference>
<dbReference type="PROSITE" id="PS50023">
    <property type="entry name" value="LIM_DOMAIN_2"/>
    <property type="match status" value="2"/>
</dbReference>
<dbReference type="FunFam" id="2.10.110.10:FF:000058">
    <property type="entry name" value="Rho GTPase activator Lrg11"/>
    <property type="match status" value="1"/>
</dbReference>
<feature type="domain" description="LIM zinc-binding" evidence="8">
    <location>
        <begin position="119"/>
        <end position="179"/>
    </location>
</feature>
<dbReference type="InterPro" id="IPR001781">
    <property type="entry name" value="Znf_LIM"/>
</dbReference>
<evidence type="ECO:0000256" key="3">
    <source>
        <dbReference type="ARBA" id="ARBA00022737"/>
    </source>
</evidence>
<feature type="region of interest" description="Disordered" evidence="7">
    <location>
        <begin position="539"/>
        <end position="559"/>
    </location>
</feature>
<evidence type="ECO:0000259" key="8">
    <source>
        <dbReference type="PROSITE" id="PS50023"/>
    </source>
</evidence>
<keyword evidence="11" id="KW-1185">Reference proteome</keyword>
<dbReference type="Pfam" id="PF00412">
    <property type="entry name" value="LIM"/>
    <property type="match status" value="2"/>
</dbReference>
<evidence type="ECO:0000256" key="5">
    <source>
        <dbReference type="ARBA" id="ARBA00023242"/>
    </source>
</evidence>
<accession>A0A0C3Q821</accession>
<name>A0A0C3Q821_9AGAM</name>
<reference evidence="11" key="2">
    <citation type="submission" date="2015-01" db="EMBL/GenBank/DDBJ databases">
        <title>Evolutionary Origins and Diversification of the Mycorrhizal Mutualists.</title>
        <authorList>
            <consortium name="DOE Joint Genome Institute"/>
            <consortium name="Mycorrhizal Genomics Consortium"/>
            <person name="Kohler A."/>
            <person name="Kuo A."/>
            <person name="Nagy L.G."/>
            <person name="Floudas D."/>
            <person name="Copeland A."/>
            <person name="Barry K.W."/>
            <person name="Cichocki N."/>
            <person name="Veneault-Fourrey C."/>
            <person name="LaButti K."/>
            <person name="Lindquist E.A."/>
            <person name="Lipzen A."/>
            <person name="Lundell T."/>
            <person name="Morin E."/>
            <person name="Murat C."/>
            <person name="Riley R."/>
            <person name="Ohm R."/>
            <person name="Sun H."/>
            <person name="Tunlid A."/>
            <person name="Henrissat B."/>
            <person name="Grigoriev I.V."/>
            <person name="Hibbett D.S."/>
            <person name="Martin F."/>
        </authorList>
    </citation>
    <scope>NUCLEOTIDE SEQUENCE [LARGE SCALE GENOMIC DNA]</scope>
    <source>
        <strain evidence="11">MUT 4182</strain>
    </source>
</reference>
<dbReference type="AlphaFoldDB" id="A0A0C3Q821"/>
<keyword evidence="2 6" id="KW-0479">Metal-binding</keyword>
<dbReference type="Gene3D" id="1.10.555.10">
    <property type="entry name" value="Rho GTPase activation protein"/>
    <property type="match status" value="1"/>
</dbReference>
<keyword evidence="4 6" id="KW-0862">Zinc</keyword>
<dbReference type="CDD" id="cd08368">
    <property type="entry name" value="LIM"/>
    <property type="match status" value="1"/>
</dbReference>
<comment type="subcellular location">
    <subcellularLocation>
        <location evidence="1">Nucleus</location>
    </subcellularLocation>
</comment>
<feature type="region of interest" description="Disordered" evidence="7">
    <location>
        <begin position="671"/>
        <end position="751"/>
    </location>
</feature>
<feature type="compositionally biased region" description="Polar residues" evidence="7">
    <location>
        <begin position="542"/>
        <end position="554"/>
    </location>
</feature>
<feature type="compositionally biased region" description="Low complexity" evidence="7">
    <location>
        <begin position="7"/>
        <end position="31"/>
    </location>
</feature>
<dbReference type="SMART" id="SM00132">
    <property type="entry name" value="LIM"/>
    <property type="match status" value="3"/>
</dbReference>
<dbReference type="InterPro" id="IPR000198">
    <property type="entry name" value="RhoGAP_dom"/>
</dbReference>
<dbReference type="HOGENOM" id="CLU_001321_0_0_1"/>
<feature type="compositionally biased region" description="Pro residues" evidence="7">
    <location>
        <begin position="704"/>
        <end position="715"/>
    </location>
</feature>
<evidence type="ECO:0000256" key="7">
    <source>
        <dbReference type="SAM" id="MobiDB-lite"/>
    </source>
</evidence>
<dbReference type="PANTHER" id="PTHR24215">
    <property type="entry name" value="RHO-GTPASE-ACTIVATING PROTEIN LRG1"/>
    <property type="match status" value="1"/>
</dbReference>
<dbReference type="PROSITE" id="PS00478">
    <property type="entry name" value="LIM_DOMAIN_1"/>
    <property type="match status" value="1"/>
</dbReference>
<dbReference type="SMART" id="SM00324">
    <property type="entry name" value="RhoGAP"/>
    <property type="match status" value="1"/>
</dbReference>
<evidence type="ECO:0000259" key="9">
    <source>
        <dbReference type="PROSITE" id="PS50238"/>
    </source>
</evidence>
<dbReference type="Proteomes" id="UP000054248">
    <property type="component" value="Unassembled WGS sequence"/>
</dbReference>
<evidence type="ECO:0000313" key="10">
    <source>
        <dbReference type="EMBL" id="KIO25870.1"/>
    </source>
</evidence>
<dbReference type="Gene3D" id="2.10.110.10">
    <property type="entry name" value="Cysteine Rich Protein"/>
    <property type="match status" value="3"/>
</dbReference>
<evidence type="ECO:0000256" key="4">
    <source>
        <dbReference type="ARBA" id="ARBA00022833"/>
    </source>
</evidence>
<evidence type="ECO:0000313" key="11">
    <source>
        <dbReference type="Proteomes" id="UP000054248"/>
    </source>
</evidence>